<keyword evidence="2" id="KW-1185">Reference proteome</keyword>
<dbReference type="EMBL" id="LASV01000014">
    <property type="protein sequence ID" value="KKA25721.1"/>
    <property type="molecule type" value="Genomic_DNA"/>
</dbReference>
<evidence type="ECO:0000313" key="2">
    <source>
        <dbReference type="Proteomes" id="UP000053958"/>
    </source>
</evidence>
<sequence length="225" mass="24669">MNGPRRLHVYSKGWGSNSYYVLDSDEQTCLYTLREKRMHWTSGPDIEVVRTSYRPELKDRPVEFVVGAVHRHTLSTTLDVYIRNQHVTLSSDGILSGGAMSYVSPRPGVGRLTWDREGMFTSSMRLIQQHGGGRATIARLETVRWSMSKIGRLEVWDQQAGDDVLDEIVVTGLAILLVNRRKRSSTAGVGGAGAAAGAVQRSLSAICDITAILPLAVVLSSPDSD</sequence>
<protein>
    <submittedName>
        <fullName evidence="1">Uncharacterized protein</fullName>
    </submittedName>
</protein>
<dbReference type="AlphaFoldDB" id="A0A0F4Z6K7"/>
<comment type="caution">
    <text evidence="1">The sequence shown here is derived from an EMBL/GenBank/DDBJ whole genome shotgun (WGS) entry which is preliminary data.</text>
</comment>
<accession>A0A0F4Z6K7</accession>
<dbReference type="OrthoDB" id="4725912at2759"/>
<proteinExistence type="predicted"/>
<name>A0A0F4Z6K7_RASE3</name>
<dbReference type="GeneID" id="25312332"/>
<evidence type="ECO:0000313" key="1">
    <source>
        <dbReference type="EMBL" id="KKA25721.1"/>
    </source>
</evidence>
<dbReference type="STRING" id="1408163.A0A0F4Z6K7"/>
<dbReference type="RefSeq" id="XP_013332333.1">
    <property type="nucleotide sequence ID" value="XM_013476879.1"/>
</dbReference>
<gene>
    <name evidence="1" type="ORF">T310_0277</name>
</gene>
<dbReference type="Proteomes" id="UP000053958">
    <property type="component" value="Unassembled WGS sequence"/>
</dbReference>
<organism evidence="1 2">
    <name type="scientific">Rasamsonia emersonii (strain ATCC 16479 / CBS 393.64 / IMI 116815)</name>
    <dbReference type="NCBI Taxonomy" id="1408163"/>
    <lineage>
        <taxon>Eukaryota</taxon>
        <taxon>Fungi</taxon>
        <taxon>Dikarya</taxon>
        <taxon>Ascomycota</taxon>
        <taxon>Pezizomycotina</taxon>
        <taxon>Eurotiomycetes</taxon>
        <taxon>Eurotiomycetidae</taxon>
        <taxon>Eurotiales</taxon>
        <taxon>Trichocomaceae</taxon>
        <taxon>Rasamsonia</taxon>
    </lineage>
</organism>
<reference evidence="1 2" key="1">
    <citation type="submission" date="2015-04" db="EMBL/GenBank/DDBJ databases">
        <authorList>
            <person name="Heijne W.H."/>
            <person name="Fedorova N.D."/>
            <person name="Nierman W.C."/>
            <person name="Vollebregt A.W."/>
            <person name="Zhao Z."/>
            <person name="Wu L."/>
            <person name="Kumar M."/>
            <person name="Stam H."/>
            <person name="van den Berg M.A."/>
            <person name="Pel H.J."/>
        </authorList>
    </citation>
    <scope>NUCLEOTIDE SEQUENCE [LARGE SCALE GENOMIC DNA]</scope>
    <source>
        <strain evidence="1 2">CBS 393.64</strain>
    </source>
</reference>